<gene>
    <name evidence="1" type="ORF">LG219_10315</name>
</gene>
<evidence type="ECO:0000313" key="1">
    <source>
        <dbReference type="EMBL" id="MCB5196658.1"/>
    </source>
</evidence>
<dbReference type="CDD" id="cd08863">
    <property type="entry name" value="SRPBCC_DUF1857"/>
    <property type="match status" value="1"/>
</dbReference>
<proteinExistence type="predicted"/>
<name>A0ABS8BLQ2_9NEIS</name>
<organism evidence="1 2">
    <name type="scientific">Deefgea salmonis</name>
    <dbReference type="NCBI Taxonomy" id="2875502"/>
    <lineage>
        <taxon>Bacteria</taxon>
        <taxon>Pseudomonadati</taxon>
        <taxon>Pseudomonadota</taxon>
        <taxon>Betaproteobacteria</taxon>
        <taxon>Neisseriales</taxon>
        <taxon>Chitinibacteraceae</taxon>
        <taxon>Deefgea</taxon>
    </lineage>
</organism>
<comment type="caution">
    <text evidence="1">The sequence shown here is derived from an EMBL/GenBank/DDBJ whole genome shotgun (WGS) entry which is preliminary data.</text>
</comment>
<sequence>MQFEHLIQINDLTQMLTPLLTRQQLWQGLVYRAESPMAFMDHVDEVTLLERGQDWVQRKMVMGKLTVIDKIQYQHETRVHYHTAASSDHGGGQMIMKIEEPSPEALFVRFTYITPHPDAPDPETAHYLEFLKSAWRETDIDTVRKIRELAASGQLGQIT</sequence>
<dbReference type="SUPFAM" id="SSF55961">
    <property type="entry name" value="Bet v1-like"/>
    <property type="match status" value="1"/>
</dbReference>
<accession>A0ABS8BLQ2</accession>
<dbReference type="RefSeq" id="WP_226764408.1">
    <property type="nucleotide sequence ID" value="NZ_JAJAWG010000006.1"/>
</dbReference>
<dbReference type="Gene3D" id="3.30.530.20">
    <property type="match status" value="1"/>
</dbReference>
<protein>
    <submittedName>
        <fullName evidence="1">DUF1857 family protein</fullName>
    </submittedName>
</protein>
<dbReference type="InterPro" id="IPR015075">
    <property type="entry name" value="AtaL"/>
</dbReference>
<dbReference type="EMBL" id="JAJAWG010000006">
    <property type="protein sequence ID" value="MCB5196658.1"/>
    <property type="molecule type" value="Genomic_DNA"/>
</dbReference>
<dbReference type="InterPro" id="IPR023393">
    <property type="entry name" value="START-like_dom_sf"/>
</dbReference>
<keyword evidence="2" id="KW-1185">Reference proteome</keyword>
<dbReference type="Pfam" id="PF08982">
    <property type="entry name" value="AtaL"/>
    <property type="match status" value="1"/>
</dbReference>
<dbReference type="Proteomes" id="UP001198034">
    <property type="component" value="Unassembled WGS sequence"/>
</dbReference>
<evidence type="ECO:0000313" key="2">
    <source>
        <dbReference type="Proteomes" id="UP001198034"/>
    </source>
</evidence>
<reference evidence="1 2" key="1">
    <citation type="submission" date="2021-10" db="EMBL/GenBank/DDBJ databases">
        <authorList>
            <person name="Chen M."/>
        </authorList>
    </citation>
    <scope>NUCLEOTIDE SEQUENCE [LARGE SCALE GENOMIC DNA]</scope>
    <source>
        <strain evidence="1 2">H3-26</strain>
    </source>
</reference>